<accession>A0A516H719</accession>
<evidence type="ECO:0000313" key="4">
    <source>
        <dbReference type="Proteomes" id="UP000317496"/>
    </source>
</evidence>
<dbReference type="EMBL" id="CP041636">
    <property type="protein sequence ID" value="QDO99567.1"/>
    <property type="molecule type" value="Genomic_DNA"/>
</dbReference>
<dbReference type="KEGG" id="fer:FNB15_00135"/>
<dbReference type="PANTHER" id="PTHR43669:SF3">
    <property type="entry name" value="ALCOHOL DEHYDROGENASE, PUTATIVE (AFU_ORTHOLOGUE AFUA_3G03445)-RELATED"/>
    <property type="match status" value="1"/>
</dbReference>
<reference evidence="3 4" key="1">
    <citation type="submission" date="2019-07" db="EMBL/GenBank/DDBJ databases">
        <title>Genome sequencing for Ferrovibrio sp. K5.</title>
        <authorList>
            <person name="Park S.-J."/>
        </authorList>
    </citation>
    <scope>NUCLEOTIDE SEQUENCE [LARGE SCALE GENOMIC DNA]</scope>
    <source>
        <strain evidence="3 4">K5</strain>
    </source>
</reference>
<name>A0A516H719_9PROT</name>
<keyword evidence="2" id="KW-0560">Oxidoreductase</keyword>
<evidence type="ECO:0000256" key="1">
    <source>
        <dbReference type="ARBA" id="ARBA00006484"/>
    </source>
</evidence>
<dbReference type="Pfam" id="PF13561">
    <property type="entry name" value="adh_short_C2"/>
    <property type="match status" value="1"/>
</dbReference>
<dbReference type="GO" id="GO:0016491">
    <property type="term" value="F:oxidoreductase activity"/>
    <property type="evidence" value="ECO:0007669"/>
    <property type="project" value="UniProtKB-KW"/>
</dbReference>
<dbReference type="AlphaFoldDB" id="A0A516H719"/>
<dbReference type="PRINTS" id="PR00081">
    <property type="entry name" value="GDHRDH"/>
</dbReference>
<dbReference type="CDD" id="cd05233">
    <property type="entry name" value="SDR_c"/>
    <property type="match status" value="1"/>
</dbReference>
<gene>
    <name evidence="3" type="ORF">FNB15_00135</name>
</gene>
<sequence length="254" mass="25998">MIYGGGTIGGAVARAFARDGARVFLAGRNPAKLSTAANDIRADGGQADITELDALDEIAVTRHAESVAAQTGGIDITLNAVGIAHVQGVPLAELSLEDYFLPVSVYTRTNFITAKVASRHMRRDGVLFLLATPAGSMPGPGFMGHNSACAAIEGMTRHLAGELASSGIRVICLKSHAIPEAAKAGSHSAGVFAEVATRMGSDVDTMLGGAAQSTLLQRLPTLEQIAETATFLASDRAGAITGAIVNLTCGAQVD</sequence>
<dbReference type="OrthoDB" id="9793325at2"/>
<keyword evidence="4" id="KW-1185">Reference proteome</keyword>
<evidence type="ECO:0000313" key="3">
    <source>
        <dbReference type="EMBL" id="QDO99567.1"/>
    </source>
</evidence>
<dbReference type="InterPro" id="IPR002347">
    <property type="entry name" value="SDR_fam"/>
</dbReference>
<dbReference type="SUPFAM" id="SSF51735">
    <property type="entry name" value="NAD(P)-binding Rossmann-fold domains"/>
    <property type="match status" value="1"/>
</dbReference>
<protein>
    <submittedName>
        <fullName evidence="3">SDR family oxidoreductase</fullName>
    </submittedName>
</protein>
<dbReference type="PANTHER" id="PTHR43669">
    <property type="entry name" value="5-KETO-D-GLUCONATE 5-REDUCTASE"/>
    <property type="match status" value="1"/>
</dbReference>
<comment type="similarity">
    <text evidence="1">Belongs to the short-chain dehydrogenases/reductases (SDR) family.</text>
</comment>
<dbReference type="Proteomes" id="UP000317496">
    <property type="component" value="Chromosome"/>
</dbReference>
<proteinExistence type="inferred from homology"/>
<evidence type="ECO:0000256" key="2">
    <source>
        <dbReference type="ARBA" id="ARBA00023002"/>
    </source>
</evidence>
<organism evidence="3 4">
    <name type="scientific">Ferrovibrio terrae</name>
    <dbReference type="NCBI Taxonomy" id="2594003"/>
    <lineage>
        <taxon>Bacteria</taxon>
        <taxon>Pseudomonadati</taxon>
        <taxon>Pseudomonadota</taxon>
        <taxon>Alphaproteobacteria</taxon>
        <taxon>Rhodospirillales</taxon>
        <taxon>Rhodospirillaceae</taxon>
        <taxon>Ferrovibrio</taxon>
    </lineage>
</organism>
<dbReference type="Gene3D" id="3.40.50.720">
    <property type="entry name" value="NAD(P)-binding Rossmann-like Domain"/>
    <property type="match status" value="1"/>
</dbReference>
<dbReference type="InterPro" id="IPR036291">
    <property type="entry name" value="NAD(P)-bd_dom_sf"/>
</dbReference>